<keyword evidence="5 8" id="KW-1133">Transmembrane helix</keyword>
<evidence type="ECO:0000256" key="8">
    <source>
        <dbReference type="SAM" id="Phobius"/>
    </source>
</evidence>
<evidence type="ECO:0000256" key="4">
    <source>
        <dbReference type="ARBA" id="ARBA00022729"/>
    </source>
</evidence>
<dbReference type="InterPro" id="IPR015720">
    <property type="entry name" value="Emp24-like"/>
</dbReference>
<dbReference type="PROSITE" id="PS50866">
    <property type="entry name" value="GOLD"/>
    <property type="match status" value="1"/>
</dbReference>
<feature type="domain" description="GOLD" evidence="10">
    <location>
        <begin position="32"/>
        <end position="131"/>
    </location>
</feature>
<protein>
    <submittedName>
        <fullName evidence="11">DEBR0S1_14950g1_1</fullName>
    </submittedName>
</protein>
<keyword evidence="4 9" id="KW-0732">Signal</keyword>
<gene>
    <name evidence="11" type="primary">ERP1</name>
    <name evidence="11" type="ORF">DEBR0S1_14950G</name>
</gene>
<dbReference type="GO" id="GO:0016020">
    <property type="term" value="C:membrane"/>
    <property type="evidence" value="ECO:0007669"/>
    <property type="project" value="UniProtKB-SubCell"/>
</dbReference>
<evidence type="ECO:0000256" key="9">
    <source>
        <dbReference type="SAM" id="SignalP"/>
    </source>
</evidence>
<comment type="subcellular location">
    <subcellularLocation>
        <location evidence="1 7">Membrane</location>
        <topology evidence="1 7">Single-pass type I membrane protein</topology>
    </subcellularLocation>
</comment>
<dbReference type="PANTHER" id="PTHR22811">
    <property type="entry name" value="TRANSMEMBRANE EMP24 DOMAIN-CONTAINING PROTEIN"/>
    <property type="match status" value="1"/>
</dbReference>
<evidence type="ECO:0000256" key="2">
    <source>
        <dbReference type="ARBA" id="ARBA00007104"/>
    </source>
</evidence>
<organism evidence="11 12">
    <name type="scientific">Dekkera bruxellensis</name>
    <name type="common">Brettanomyces custersii</name>
    <dbReference type="NCBI Taxonomy" id="5007"/>
    <lineage>
        <taxon>Eukaryota</taxon>
        <taxon>Fungi</taxon>
        <taxon>Dikarya</taxon>
        <taxon>Ascomycota</taxon>
        <taxon>Saccharomycotina</taxon>
        <taxon>Pichiomycetes</taxon>
        <taxon>Pichiales</taxon>
        <taxon>Pichiaceae</taxon>
        <taxon>Brettanomyces</taxon>
    </lineage>
</organism>
<dbReference type="AlphaFoldDB" id="A0A7D9H1V7"/>
<dbReference type="SMART" id="SM01190">
    <property type="entry name" value="EMP24_GP25L"/>
    <property type="match status" value="1"/>
</dbReference>
<evidence type="ECO:0000256" key="5">
    <source>
        <dbReference type="ARBA" id="ARBA00022989"/>
    </source>
</evidence>
<dbReference type="Proteomes" id="UP000478008">
    <property type="component" value="Unassembled WGS sequence"/>
</dbReference>
<keyword evidence="6 8" id="KW-0472">Membrane</keyword>
<evidence type="ECO:0000256" key="3">
    <source>
        <dbReference type="ARBA" id="ARBA00022692"/>
    </source>
</evidence>
<feature type="chain" id="PRO_5029000633" evidence="9">
    <location>
        <begin position="22"/>
        <end position="218"/>
    </location>
</feature>
<sequence>MKSILGKAILLVGFFLQLAQASIHFYLEPKQVKCFLKEMTKDSMIVMRYQIEASDDNGKTYRAGAQQNLDLQFVVEELFDNDHRVSNQRGGDGQFIFTALDTGTHKICLSPVTVDGYQLAAKSRISLDVTSGGQDILQNPDTKKLTNELNLRQLYEKLIHVKAEYMTFRGREAAFRDMSEAVNSSAVKWVIIQIIVLCSIGYFQLHMLKTFFIKEKVV</sequence>
<name>A0A7D9H1V7_DEKBR</name>
<comment type="similarity">
    <text evidence="2 7">Belongs to the EMP24/GP25L family.</text>
</comment>
<evidence type="ECO:0000256" key="1">
    <source>
        <dbReference type="ARBA" id="ARBA00004479"/>
    </source>
</evidence>
<dbReference type="EMBL" id="CABFWN010000001">
    <property type="protein sequence ID" value="VUG16365.1"/>
    <property type="molecule type" value="Genomic_DNA"/>
</dbReference>
<dbReference type="InterPro" id="IPR009038">
    <property type="entry name" value="GOLD_dom"/>
</dbReference>
<reference evidence="11 12" key="1">
    <citation type="submission" date="2019-07" db="EMBL/GenBank/DDBJ databases">
        <authorList>
            <person name="Friedrich A."/>
            <person name="Schacherer J."/>
        </authorList>
    </citation>
    <scope>NUCLEOTIDE SEQUENCE [LARGE SCALE GENOMIC DNA]</scope>
</reference>
<dbReference type="Pfam" id="PF01105">
    <property type="entry name" value="EMP24_GP25L"/>
    <property type="match status" value="1"/>
</dbReference>
<evidence type="ECO:0000259" key="10">
    <source>
        <dbReference type="PROSITE" id="PS50866"/>
    </source>
</evidence>
<accession>A0A7D9H1V7</accession>
<proteinExistence type="inferred from homology"/>
<keyword evidence="3 7" id="KW-0812">Transmembrane</keyword>
<evidence type="ECO:0000256" key="7">
    <source>
        <dbReference type="RuleBase" id="RU003827"/>
    </source>
</evidence>
<evidence type="ECO:0000313" key="11">
    <source>
        <dbReference type="EMBL" id="VUG16365.1"/>
    </source>
</evidence>
<keyword evidence="12" id="KW-1185">Reference proteome</keyword>
<evidence type="ECO:0000313" key="12">
    <source>
        <dbReference type="Proteomes" id="UP000478008"/>
    </source>
</evidence>
<feature type="transmembrane region" description="Helical" evidence="8">
    <location>
        <begin position="186"/>
        <end position="205"/>
    </location>
</feature>
<feature type="signal peptide" evidence="9">
    <location>
        <begin position="1"/>
        <end position="21"/>
    </location>
</feature>
<evidence type="ECO:0000256" key="6">
    <source>
        <dbReference type="ARBA" id="ARBA00023136"/>
    </source>
</evidence>